<dbReference type="AlphaFoldDB" id="A0A5B7H1P9"/>
<accession>A0A5B7H1P9</accession>
<dbReference type="Proteomes" id="UP000324222">
    <property type="component" value="Unassembled WGS sequence"/>
</dbReference>
<gene>
    <name evidence="1" type="ORF">E2C01_057373</name>
</gene>
<reference evidence="1 2" key="1">
    <citation type="submission" date="2019-05" db="EMBL/GenBank/DDBJ databases">
        <title>Another draft genome of Portunus trituberculatus and its Hox gene families provides insights of decapod evolution.</title>
        <authorList>
            <person name="Jeong J.-H."/>
            <person name="Song I."/>
            <person name="Kim S."/>
            <person name="Choi T."/>
            <person name="Kim D."/>
            <person name="Ryu S."/>
            <person name="Kim W."/>
        </authorList>
    </citation>
    <scope>NUCLEOTIDE SEQUENCE [LARGE SCALE GENOMIC DNA]</scope>
    <source>
        <tissue evidence="1">Muscle</tissue>
    </source>
</reference>
<evidence type="ECO:0000313" key="2">
    <source>
        <dbReference type="Proteomes" id="UP000324222"/>
    </source>
</evidence>
<protein>
    <submittedName>
        <fullName evidence="1">Uncharacterized protein</fullName>
    </submittedName>
</protein>
<keyword evidence="2" id="KW-1185">Reference proteome</keyword>
<sequence>MCNTPRMCGVWCEGRQARLWLAHAPSLRASLFILSLKPPVLRVSCAATSCHFTDDPTINLFNKSPLSKHSPTRWYLAHV</sequence>
<evidence type="ECO:0000313" key="1">
    <source>
        <dbReference type="EMBL" id="MPC63277.1"/>
    </source>
</evidence>
<organism evidence="1 2">
    <name type="scientific">Portunus trituberculatus</name>
    <name type="common">Swimming crab</name>
    <name type="synonym">Neptunus trituberculatus</name>
    <dbReference type="NCBI Taxonomy" id="210409"/>
    <lineage>
        <taxon>Eukaryota</taxon>
        <taxon>Metazoa</taxon>
        <taxon>Ecdysozoa</taxon>
        <taxon>Arthropoda</taxon>
        <taxon>Crustacea</taxon>
        <taxon>Multicrustacea</taxon>
        <taxon>Malacostraca</taxon>
        <taxon>Eumalacostraca</taxon>
        <taxon>Eucarida</taxon>
        <taxon>Decapoda</taxon>
        <taxon>Pleocyemata</taxon>
        <taxon>Brachyura</taxon>
        <taxon>Eubrachyura</taxon>
        <taxon>Portunoidea</taxon>
        <taxon>Portunidae</taxon>
        <taxon>Portuninae</taxon>
        <taxon>Portunus</taxon>
    </lineage>
</organism>
<name>A0A5B7H1P9_PORTR</name>
<dbReference type="EMBL" id="VSRR010020604">
    <property type="protein sequence ID" value="MPC63277.1"/>
    <property type="molecule type" value="Genomic_DNA"/>
</dbReference>
<comment type="caution">
    <text evidence="1">The sequence shown here is derived from an EMBL/GenBank/DDBJ whole genome shotgun (WGS) entry which is preliminary data.</text>
</comment>
<proteinExistence type="predicted"/>